<reference evidence="2 3" key="1">
    <citation type="submission" date="2014-09" db="EMBL/GenBank/DDBJ databases">
        <authorList>
            <person name="Ellenberger Sabrina"/>
        </authorList>
    </citation>
    <scope>NUCLEOTIDE SEQUENCE [LARGE SCALE GENOMIC DNA]</scope>
    <source>
        <strain evidence="2 3">CBS 412.66</strain>
    </source>
</reference>
<dbReference type="GO" id="GO:0005198">
    <property type="term" value="F:structural molecule activity"/>
    <property type="evidence" value="ECO:0007669"/>
    <property type="project" value="InterPro"/>
</dbReference>
<dbReference type="OrthoDB" id="2237965at2759"/>
<dbReference type="EMBL" id="LN728803">
    <property type="protein sequence ID" value="CEP12871.1"/>
    <property type="molecule type" value="Genomic_DNA"/>
</dbReference>
<dbReference type="InterPro" id="IPR036417">
    <property type="entry name" value="TMV-like_coat_sf"/>
</dbReference>
<dbReference type="Pfam" id="PF00721">
    <property type="entry name" value="TMV_coat"/>
    <property type="match status" value="1"/>
</dbReference>
<dbReference type="InterPro" id="IPR001337">
    <property type="entry name" value="TMV-like_coat"/>
</dbReference>
<feature type="compositionally biased region" description="Polar residues" evidence="1">
    <location>
        <begin position="193"/>
        <end position="204"/>
    </location>
</feature>
<evidence type="ECO:0000313" key="2">
    <source>
        <dbReference type="EMBL" id="CEP12871.1"/>
    </source>
</evidence>
<name>A0A0B7N3J9_9FUNG</name>
<evidence type="ECO:0000313" key="3">
    <source>
        <dbReference type="Proteomes" id="UP000054107"/>
    </source>
</evidence>
<proteinExistence type="predicted"/>
<accession>A0A0B7N3J9</accession>
<feature type="compositionally biased region" description="Basic and acidic residues" evidence="1">
    <location>
        <begin position="205"/>
        <end position="221"/>
    </location>
</feature>
<feature type="compositionally biased region" description="Polar residues" evidence="1">
    <location>
        <begin position="176"/>
        <end position="186"/>
    </location>
</feature>
<sequence>MYSNWEEQALNSLVAIKWYSVIEVIRYLDCLRLFIIMTPGKLSETYMPMLVWEDEHDVHNHGLPARKDARFPSDQVYICEAIGDWGLRLDNLALISSIMVNTNKLERKYPHVTTPGDLEQHALRMIDELRRMVQGRIDFINRQKFEARYNLDWTNGTAQVSVQSMILIESQTANNIKTEGSSSASNESRERTFSASPTPTANTKQEYHTPGEEPSNHSENS</sequence>
<feature type="region of interest" description="Disordered" evidence="1">
    <location>
        <begin position="176"/>
        <end position="221"/>
    </location>
</feature>
<protein>
    <submittedName>
        <fullName evidence="2">Uncharacterized protein</fullName>
    </submittedName>
</protein>
<organism evidence="2 3">
    <name type="scientific">Parasitella parasitica</name>
    <dbReference type="NCBI Taxonomy" id="35722"/>
    <lineage>
        <taxon>Eukaryota</taxon>
        <taxon>Fungi</taxon>
        <taxon>Fungi incertae sedis</taxon>
        <taxon>Mucoromycota</taxon>
        <taxon>Mucoromycotina</taxon>
        <taxon>Mucoromycetes</taxon>
        <taxon>Mucorales</taxon>
        <taxon>Mucorineae</taxon>
        <taxon>Mucoraceae</taxon>
        <taxon>Parasitella</taxon>
    </lineage>
</organism>
<gene>
    <name evidence="2" type="primary">PARPA_06887.1 scaffold 25067</name>
</gene>
<dbReference type="Gene3D" id="1.20.120.70">
    <property type="entry name" value="Tobacco mosaic virus-like, coat protein"/>
    <property type="match status" value="1"/>
</dbReference>
<keyword evidence="3" id="KW-1185">Reference proteome</keyword>
<dbReference type="Proteomes" id="UP000054107">
    <property type="component" value="Unassembled WGS sequence"/>
</dbReference>
<dbReference type="AlphaFoldDB" id="A0A0B7N3J9"/>
<evidence type="ECO:0000256" key="1">
    <source>
        <dbReference type="SAM" id="MobiDB-lite"/>
    </source>
</evidence>